<feature type="compositionally biased region" description="Polar residues" evidence="3">
    <location>
        <begin position="29"/>
        <end position="38"/>
    </location>
</feature>
<dbReference type="Proteomes" id="UP000634136">
    <property type="component" value="Unassembled WGS sequence"/>
</dbReference>
<dbReference type="InterPro" id="IPR044244">
    <property type="entry name" value="TTC27/Emw1"/>
</dbReference>
<keyword evidence="2" id="KW-0802">TPR repeat</keyword>
<comment type="caution">
    <text evidence="4">The sequence shown here is derived from an EMBL/GenBank/DDBJ whole genome shotgun (WGS) entry which is preliminary data.</text>
</comment>
<organism evidence="4 5">
    <name type="scientific">Senna tora</name>
    <dbReference type="NCBI Taxonomy" id="362788"/>
    <lineage>
        <taxon>Eukaryota</taxon>
        <taxon>Viridiplantae</taxon>
        <taxon>Streptophyta</taxon>
        <taxon>Embryophyta</taxon>
        <taxon>Tracheophyta</taxon>
        <taxon>Spermatophyta</taxon>
        <taxon>Magnoliopsida</taxon>
        <taxon>eudicotyledons</taxon>
        <taxon>Gunneridae</taxon>
        <taxon>Pentapetalae</taxon>
        <taxon>rosids</taxon>
        <taxon>fabids</taxon>
        <taxon>Fabales</taxon>
        <taxon>Fabaceae</taxon>
        <taxon>Caesalpinioideae</taxon>
        <taxon>Cassia clade</taxon>
        <taxon>Senna</taxon>
    </lineage>
</organism>
<accession>A0A834WY28</accession>
<evidence type="ECO:0000256" key="3">
    <source>
        <dbReference type="SAM" id="MobiDB-lite"/>
    </source>
</evidence>
<proteinExistence type="predicted"/>
<keyword evidence="5" id="KW-1185">Reference proteome</keyword>
<gene>
    <name evidence="4" type="ORF">G2W53_008947</name>
</gene>
<evidence type="ECO:0000313" key="5">
    <source>
        <dbReference type="Proteomes" id="UP000634136"/>
    </source>
</evidence>
<dbReference type="PANTHER" id="PTHR16193">
    <property type="entry name" value="TETRATRICOPEPTIDE REPEAT PROTEIN 27"/>
    <property type="match status" value="1"/>
</dbReference>
<dbReference type="PANTHER" id="PTHR16193:SF0">
    <property type="entry name" value="TETRATRICOPEPTIDE REPEAT PROTEIN 27"/>
    <property type="match status" value="1"/>
</dbReference>
<protein>
    <submittedName>
        <fullName evidence="4">Tetratricopeptide repeat protein 27-like protein</fullName>
    </submittedName>
</protein>
<feature type="region of interest" description="Disordered" evidence="3">
    <location>
        <begin position="27"/>
        <end position="66"/>
    </location>
</feature>
<name>A0A834WY28_9FABA</name>
<dbReference type="OrthoDB" id="1936594at2759"/>
<sequence length="205" mass="23200">MVLDMSNNKRVDTELLERIMQEVEKRVSISHSMSPVTTDNEHNRHKLCAGDSESGHDEQGSGVSIEGRSRETEQLVLLLGKVLQQIVKSGSGSGADIWGLYARWHKINGDLLMCSEALLKQVRSLQGSDTWKDRNRFKKLANASLELCNVYMEISSSTSSRKELFTAEMHLKNVIKQAQSFSDTEEFRDLQACYDEVKTKLQSFN</sequence>
<keyword evidence="1" id="KW-0677">Repeat</keyword>
<dbReference type="AlphaFoldDB" id="A0A834WY28"/>
<evidence type="ECO:0000256" key="1">
    <source>
        <dbReference type="ARBA" id="ARBA00022737"/>
    </source>
</evidence>
<evidence type="ECO:0000313" key="4">
    <source>
        <dbReference type="EMBL" id="KAF7834088.1"/>
    </source>
</evidence>
<dbReference type="EMBL" id="JAAIUW010000004">
    <property type="protein sequence ID" value="KAF7834088.1"/>
    <property type="molecule type" value="Genomic_DNA"/>
</dbReference>
<evidence type="ECO:0000256" key="2">
    <source>
        <dbReference type="ARBA" id="ARBA00022803"/>
    </source>
</evidence>
<reference evidence="4" key="1">
    <citation type="submission" date="2020-09" db="EMBL/GenBank/DDBJ databases">
        <title>Genome-Enabled Discovery of Anthraquinone Biosynthesis in Senna tora.</title>
        <authorList>
            <person name="Kang S.-H."/>
            <person name="Pandey R.P."/>
            <person name="Lee C.-M."/>
            <person name="Sim J.-S."/>
            <person name="Jeong J.-T."/>
            <person name="Choi B.-S."/>
            <person name="Jung M."/>
            <person name="Ginzburg D."/>
            <person name="Zhao K."/>
            <person name="Won S.Y."/>
            <person name="Oh T.-J."/>
            <person name="Yu Y."/>
            <person name="Kim N.-H."/>
            <person name="Lee O.R."/>
            <person name="Lee T.-H."/>
            <person name="Bashyal P."/>
            <person name="Kim T.-S."/>
            <person name="Lee W.-H."/>
            <person name="Kawkins C."/>
            <person name="Kim C.-K."/>
            <person name="Kim J.S."/>
            <person name="Ahn B.O."/>
            <person name="Rhee S.Y."/>
            <person name="Sohng J.K."/>
        </authorList>
    </citation>
    <scope>NUCLEOTIDE SEQUENCE</scope>
    <source>
        <tissue evidence="4">Leaf</tissue>
    </source>
</reference>